<reference evidence="2" key="1">
    <citation type="submission" date="2023-11" db="EMBL/GenBank/DDBJ databases">
        <authorList>
            <person name="De Vega J J."/>
            <person name="De Vega J J."/>
        </authorList>
    </citation>
    <scope>NUCLEOTIDE SEQUENCE</scope>
</reference>
<dbReference type="InterPro" id="IPR023210">
    <property type="entry name" value="NADP_OxRdtase_dom"/>
</dbReference>
<accession>A0AAD2H6P5</accession>
<dbReference type="PRINTS" id="PR00069">
    <property type="entry name" value="ALDKETRDTASE"/>
</dbReference>
<name>A0AAD2H6P5_9AGAR</name>
<dbReference type="PROSITE" id="PS00063">
    <property type="entry name" value="ALDOKETO_REDUCTASE_3"/>
    <property type="match status" value="1"/>
</dbReference>
<protein>
    <recommendedName>
        <fullName evidence="1">NADP-dependent oxidoreductase domain-containing protein</fullName>
    </recommendedName>
</protein>
<evidence type="ECO:0000313" key="2">
    <source>
        <dbReference type="EMBL" id="CAK5269253.1"/>
    </source>
</evidence>
<keyword evidence="3" id="KW-1185">Reference proteome</keyword>
<dbReference type="CDD" id="cd19071">
    <property type="entry name" value="AKR_AKR1-5-like"/>
    <property type="match status" value="1"/>
</dbReference>
<dbReference type="Gene3D" id="3.20.20.100">
    <property type="entry name" value="NADP-dependent oxidoreductase domain"/>
    <property type="match status" value="1"/>
</dbReference>
<dbReference type="Proteomes" id="UP001295794">
    <property type="component" value="Unassembled WGS sequence"/>
</dbReference>
<feature type="domain" description="NADP-dependent oxidoreductase" evidence="1">
    <location>
        <begin position="113"/>
        <end position="241"/>
    </location>
</feature>
<dbReference type="InterPro" id="IPR018170">
    <property type="entry name" value="Aldo/ket_reductase_CS"/>
</dbReference>
<evidence type="ECO:0000313" key="3">
    <source>
        <dbReference type="Proteomes" id="UP001295794"/>
    </source>
</evidence>
<dbReference type="AlphaFoldDB" id="A0AAD2H6P5"/>
<dbReference type="InterPro" id="IPR020471">
    <property type="entry name" value="AKR"/>
</dbReference>
<sequence length="368" mass="41342">MREVREGSLRIFHMGGRRVRYDRMSRGITRPPIPETISLPSTSLPMALTLQSTRKLNDGNEILILGFGAFCEDRNIRAGWQGSIRCRYLGSRGEPALPSPGACFLPRQVLISQAGYRHIDSATWYENEREVGQAIRDFCESTGTPRSAIFYTTKLKLNDGYEPTLKAIQFSLDECGLEYIDLYLIHGPLGGPAARKECWRAICDAQKEGRVKSIGISTFGVRHIKEILEMGLAVPAVNQVRPVGRFFQASTDQSYEIDLHPFMIRTEIVNLCHEHGISLEAWAPLVRGLRFKHPSIVSLAKKHHKEPAQILLRYCLQKGYVAIPKSSSRARIASNTNIFDFALDEKEVADLDALDEGLVTDWDPTECP</sequence>
<evidence type="ECO:0000259" key="1">
    <source>
        <dbReference type="Pfam" id="PF00248"/>
    </source>
</evidence>
<dbReference type="PANTHER" id="PTHR43827">
    <property type="entry name" value="2,5-DIKETO-D-GLUCONIC ACID REDUCTASE"/>
    <property type="match status" value="1"/>
</dbReference>
<dbReference type="PROSITE" id="PS00798">
    <property type="entry name" value="ALDOKETO_REDUCTASE_1"/>
    <property type="match status" value="1"/>
</dbReference>
<dbReference type="EMBL" id="CAVNYO010000144">
    <property type="protein sequence ID" value="CAK5269253.1"/>
    <property type="molecule type" value="Genomic_DNA"/>
</dbReference>
<dbReference type="InterPro" id="IPR036812">
    <property type="entry name" value="NAD(P)_OxRdtase_dom_sf"/>
</dbReference>
<dbReference type="PANTHER" id="PTHR43827:SF13">
    <property type="entry name" value="ALDO_KETO REDUCTASE FAMILY PROTEIN"/>
    <property type="match status" value="1"/>
</dbReference>
<dbReference type="SUPFAM" id="SSF51430">
    <property type="entry name" value="NAD(P)-linked oxidoreductase"/>
    <property type="match status" value="1"/>
</dbReference>
<dbReference type="GO" id="GO:0016491">
    <property type="term" value="F:oxidoreductase activity"/>
    <property type="evidence" value="ECO:0007669"/>
    <property type="project" value="InterPro"/>
</dbReference>
<dbReference type="Pfam" id="PF00248">
    <property type="entry name" value="Aldo_ket_red"/>
    <property type="match status" value="2"/>
</dbReference>
<gene>
    <name evidence="2" type="ORF">MYCIT1_LOCUS12849</name>
</gene>
<comment type="caution">
    <text evidence="2">The sequence shown here is derived from an EMBL/GenBank/DDBJ whole genome shotgun (WGS) entry which is preliminary data.</text>
</comment>
<feature type="domain" description="NADP-dependent oxidoreductase" evidence="1">
    <location>
        <begin position="256"/>
        <end position="356"/>
    </location>
</feature>
<proteinExistence type="predicted"/>
<organism evidence="2 3">
    <name type="scientific">Mycena citricolor</name>
    <dbReference type="NCBI Taxonomy" id="2018698"/>
    <lineage>
        <taxon>Eukaryota</taxon>
        <taxon>Fungi</taxon>
        <taxon>Dikarya</taxon>
        <taxon>Basidiomycota</taxon>
        <taxon>Agaricomycotina</taxon>
        <taxon>Agaricomycetes</taxon>
        <taxon>Agaricomycetidae</taxon>
        <taxon>Agaricales</taxon>
        <taxon>Marasmiineae</taxon>
        <taxon>Mycenaceae</taxon>
        <taxon>Mycena</taxon>
    </lineage>
</organism>